<keyword evidence="2" id="KW-1185">Reference proteome</keyword>
<organism evidence="1 2">
    <name type="scientific">Aldrovandia affinis</name>
    <dbReference type="NCBI Taxonomy" id="143900"/>
    <lineage>
        <taxon>Eukaryota</taxon>
        <taxon>Metazoa</taxon>
        <taxon>Chordata</taxon>
        <taxon>Craniata</taxon>
        <taxon>Vertebrata</taxon>
        <taxon>Euteleostomi</taxon>
        <taxon>Actinopterygii</taxon>
        <taxon>Neopterygii</taxon>
        <taxon>Teleostei</taxon>
        <taxon>Notacanthiformes</taxon>
        <taxon>Halosauridae</taxon>
        <taxon>Aldrovandia</taxon>
    </lineage>
</organism>
<comment type="caution">
    <text evidence="1">The sequence shown here is derived from an EMBL/GenBank/DDBJ whole genome shotgun (WGS) entry which is preliminary data.</text>
</comment>
<accession>A0AAD7SNZ5</accession>
<proteinExistence type="predicted"/>
<sequence length="108" mass="12193">MLTFPYRMDGSDPSPFAVGSSWRCDGPRVPRPVQSRRKAPLFFVSLSRKVTVTDGGIRVNSEMPRPSGLKAALRRACDYKLARVIVRSTICMSGTRRIEWYLVVFLSI</sequence>
<evidence type="ECO:0000313" key="1">
    <source>
        <dbReference type="EMBL" id="KAJ8405081.1"/>
    </source>
</evidence>
<reference evidence="1" key="1">
    <citation type="journal article" date="2023" name="Science">
        <title>Genome structures resolve the early diversification of teleost fishes.</title>
        <authorList>
            <person name="Parey E."/>
            <person name="Louis A."/>
            <person name="Montfort J."/>
            <person name="Bouchez O."/>
            <person name="Roques C."/>
            <person name="Iampietro C."/>
            <person name="Lluch J."/>
            <person name="Castinel A."/>
            <person name="Donnadieu C."/>
            <person name="Desvignes T."/>
            <person name="Floi Bucao C."/>
            <person name="Jouanno E."/>
            <person name="Wen M."/>
            <person name="Mejri S."/>
            <person name="Dirks R."/>
            <person name="Jansen H."/>
            <person name="Henkel C."/>
            <person name="Chen W.J."/>
            <person name="Zahm M."/>
            <person name="Cabau C."/>
            <person name="Klopp C."/>
            <person name="Thompson A.W."/>
            <person name="Robinson-Rechavi M."/>
            <person name="Braasch I."/>
            <person name="Lecointre G."/>
            <person name="Bobe J."/>
            <person name="Postlethwait J.H."/>
            <person name="Berthelot C."/>
            <person name="Roest Crollius H."/>
            <person name="Guiguen Y."/>
        </authorList>
    </citation>
    <scope>NUCLEOTIDE SEQUENCE</scope>
    <source>
        <strain evidence="1">NC1722</strain>
    </source>
</reference>
<dbReference type="EMBL" id="JAINUG010000050">
    <property type="protein sequence ID" value="KAJ8405081.1"/>
    <property type="molecule type" value="Genomic_DNA"/>
</dbReference>
<protein>
    <submittedName>
        <fullName evidence="1">Uncharacterized protein</fullName>
    </submittedName>
</protein>
<name>A0AAD7SNZ5_9TELE</name>
<evidence type="ECO:0000313" key="2">
    <source>
        <dbReference type="Proteomes" id="UP001221898"/>
    </source>
</evidence>
<dbReference type="AlphaFoldDB" id="A0AAD7SNZ5"/>
<dbReference type="Proteomes" id="UP001221898">
    <property type="component" value="Unassembled WGS sequence"/>
</dbReference>
<gene>
    <name evidence="1" type="ORF">AAFF_G00330020</name>
</gene>